<feature type="domain" description="PIN" evidence="22">
    <location>
        <begin position="65"/>
        <end position="164"/>
    </location>
</feature>
<sequence>MGKATKTRKFGEVKRTLSLKDQRLKANKEKAEKKEEEKEKELVRHIPQVASSLFFKYNEALGPPYHILVDTNFINFSIQNKLELVKAMMDCLFAKCVPCITDCVMAELEKLGVRYRIALKIARDPRFERLPCTHKGVYADDCIVNRVMQHKCYIVATCDRELKRRIRKVPGVPIMYIASRKYAIERLPDTPMTAAAVANHDVLQVAPTRYHVEGSGNAQFSNLHLAGAILAAPLAVILLTGWSLSYYPLLATVLALPAFAAYNVFYARLAPPLRPQKGLPGKSLEEYMTIRDDSLKSYTGKSKIPIETFFENYFEGRIDIKGDMLELLEARYDWASFTWTLGQVKFFLTQWIPETLWHSKTQDEAQVRDHYDRGDDFYEAFLGPMMIYTSGVMTKRNERQSLEEIQQNKLDLVCNKIGLKSGDRMLDIGCGWGTLSVHAAKQGATVTGVTLGKNQAAWGTRKAEEAGVGKDVNIMCMDYRDIPFQKYDKITCLEMAEHVGVLRFSTFLDQVREMLEDDGIFFLQIAGLRRAWQYEDLMWGLFMAKYVFPGADASCPLGWFIDKLEAAGFEIASSETLGVHYSTTIYRWYSNWMKNRESITAKYGERWFRTWEYFLAYSTIIARQGSATVYQLVCHKNLNAFDRTQFIKAR</sequence>
<evidence type="ECO:0000256" key="4">
    <source>
        <dbReference type="ARBA" id="ARBA00004991"/>
    </source>
</evidence>
<dbReference type="GO" id="GO:0032259">
    <property type="term" value="P:methylation"/>
    <property type="evidence" value="ECO:0007669"/>
    <property type="project" value="UniProtKB-KW"/>
</dbReference>
<organism evidence="23 24">
    <name type="scientific">Geranomyces variabilis</name>
    <dbReference type="NCBI Taxonomy" id="109894"/>
    <lineage>
        <taxon>Eukaryota</taxon>
        <taxon>Fungi</taxon>
        <taxon>Fungi incertae sedis</taxon>
        <taxon>Chytridiomycota</taxon>
        <taxon>Chytridiomycota incertae sedis</taxon>
        <taxon>Chytridiomycetes</taxon>
        <taxon>Spizellomycetales</taxon>
        <taxon>Powellomycetaceae</taxon>
        <taxon>Geranomyces</taxon>
    </lineage>
</organism>
<dbReference type="GO" id="GO:0006665">
    <property type="term" value="P:sphingolipid metabolic process"/>
    <property type="evidence" value="ECO:0007669"/>
    <property type="project" value="UniProtKB-KW"/>
</dbReference>
<comment type="similarity">
    <text evidence="18">Belongs to the UTP23/FCF1 family. FCF1 subfamily.</text>
</comment>
<feature type="transmembrane region" description="Helical" evidence="21">
    <location>
        <begin position="246"/>
        <end position="267"/>
    </location>
</feature>
<dbReference type="GO" id="GO:0042274">
    <property type="term" value="P:ribosomal small subunit biogenesis"/>
    <property type="evidence" value="ECO:0007669"/>
    <property type="project" value="UniProtKB-ARBA"/>
</dbReference>
<evidence type="ECO:0000256" key="21">
    <source>
        <dbReference type="SAM" id="Phobius"/>
    </source>
</evidence>
<dbReference type="InterPro" id="IPR029063">
    <property type="entry name" value="SAM-dependent_MTases_sf"/>
</dbReference>
<dbReference type="SUPFAM" id="SSF88723">
    <property type="entry name" value="PIN domain-like"/>
    <property type="match status" value="1"/>
</dbReference>
<evidence type="ECO:0000313" key="24">
    <source>
        <dbReference type="Proteomes" id="UP001212152"/>
    </source>
</evidence>
<keyword evidence="15" id="KW-0443">Lipid metabolism</keyword>
<comment type="pathway">
    <text evidence="4">Sphingolipid metabolism.</text>
</comment>
<comment type="pathway">
    <text evidence="3">Lipid metabolism; sphingolipid metabolism.</text>
</comment>
<dbReference type="FunFam" id="3.40.50.1010:FF:000004">
    <property type="entry name" value="rRNA-processing protein FCF1 homolog"/>
    <property type="match status" value="1"/>
</dbReference>
<keyword evidence="16 21" id="KW-0472">Membrane</keyword>
<evidence type="ECO:0000256" key="17">
    <source>
        <dbReference type="ARBA" id="ARBA00023242"/>
    </source>
</evidence>
<evidence type="ECO:0000256" key="11">
    <source>
        <dbReference type="ARBA" id="ARBA00022691"/>
    </source>
</evidence>
<comment type="subcellular location">
    <subcellularLocation>
        <location evidence="1">Membrane</location>
        <topology evidence="1">Multi-pass membrane protein</topology>
    </subcellularLocation>
    <subcellularLocation>
        <location evidence="2">Nucleus</location>
        <location evidence="2">Nucleolus</location>
    </subcellularLocation>
</comment>
<dbReference type="EC" id="2.1.1.317" evidence="19"/>
<evidence type="ECO:0000259" key="22">
    <source>
        <dbReference type="SMART" id="SM00670"/>
    </source>
</evidence>
<feature type="transmembrane region" description="Helical" evidence="21">
    <location>
        <begin position="223"/>
        <end position="240"/>
    </location>
</feature>
<dbReference type="Pfam" id="PF02353">
    <property type="entry name" value="CMAS"/>
    <property type="match status" value="1"/>
</dbReference>
<evidence type="ECO:0000256" key="1">
    <source>
        <dbReference type="ARBA" id="ARBA00004141"/>
    </source>
</evidence>
<evidence type="ECO:0000256" key="5">
    <source>
        <dbReference type="ARBA" id="ARBA00010815"/>
    </source>
</evidence>
<keyword evidence="20" id="KW-0175">Coiled coil</keyword>
<dbReference type="SUPFAM" id="SSF53335">
    <property type="entry name" value="S-adenosyl-L-methionine-dependent methyltransferases"/>
    <property type="match status" value="1"/>
</dbReference>
<keyword evidence="14 21" id="KW-1133">Transmembrane helix</keyword>
<dbReference type="GO" id="GO:0032040">
    <property type="term" value="C:small-subunit processome"/>
    <property type="evidence" value="ECO:0007669"/>
    <property type="project" value="InterPro"/>
</dbReference>
<reference evidence="23" key="1">
    <citation type="submission" date="2020-05" db="EMBL/GenBank/DDBJ databases">
        <title>Phylogenomic resolution of chytrid fungi.</title>
        <authorList>
            <person name="Stajich J.E."/>
            <person name="Amses K."/>
            <person name="Simmons R."/>
            <person name="Seto K."/>
            <person name="Myers J."/>
            <person name="Bonds A."/>
            <person name="Quandt C.A."/>
            <person name="Barry K."/>
            <person name="Liu P."/>
            <person name="Grigoriev I."/>
            <person name="Longcore J.E."/>
            <person name="James T.Y."/>
        </authorList>
    </citation>
    <scope>NUCLEOTIDE SEQUENCE</scope>
    <source>
        <strain evidence="23">JEL0379</strain>
    </source>
</reference>
<keyword evidence="11" id="KW-0949">S-adenosyl-L-methionine</keyword>
<dbReference type="InterPro" id="IPR006984">
    <property type="entry name" value="Fcf1/UTP23"/>
</dbReference>
<name>A0AAD5XJT1_9FUNG</name>
<evidence type="ECO:0000256" key="13">
    <source>
        <dbReference type="ARBA" id="ARBA00022919"/>
    </source>
</evidence>
<keyword evidence="12 21" id="KW-0812">Transmembrane</keyword>
<dbReference type="GO" id="GO:0016020">
    <property type="term" value="C:membrane"/>
    <property type="evidence" value="ECO:0007669"/>
    <property type="project" value="UniProtKB-SubCell"/>
</dbReference>
<keyword evidence="24" id="KW-1185">Reference proteome</keyword>
<dbReference type="InterPro" id="IPR029060">
    <property type="entry name" value="PIN-like_dom_sf"/>
</dbReference>
<evidence type="ECO:0000256" key="3">
    <source>
        <dbReference type="ARBA" id="ARBA00004760"/>
    </source>
</evidence>
<gene>
    <name evidence="23" type="ORF">HDU87_007262</name>
</gene>
<dbReference type="InterPro" id="IPR052290">
    <property type="entry name" value="Sphingo_C9-MT"/>
</dbReference>
<keyword evidence="13" id="KW-0746">Sphingolipid metabolism</keyword>
<proteinExistence type="inferred from homology"/>
<comment type="similarity">
    <text evidence="5">Belongs to the CFA/CMAS family.</text>
</comment>
<keyword evidence="9" id="KW-0489">Methyltransferase</keyword>
<keyword evidence="8" id="KW-0698">rRNA processing</keyword>
<dbReference type="CDD" id="cd02440">
    <property type="entry name" value="AdoMet_MTases"/>
    <property type="match status" value="1"/>
</dbReference>
<dbReference type="InterPro" id="IPR037503">
    <property type="entry name" value="Fcf1_PIN"/>
</dbReference>
<evidence type="ECO:0000256" key="18">
    <source>
        <dbReference type="ARBA" id="ARBA00024026"/>
    </source>
</evidence>
<dbReference type="GO" id="GO:0004540">
    <property type="term" value="F:RNA nuclease activity"/>
    <property type="evidence" value="ECO:0007669"/>
    <property type="project" value="UniProtKB-ARBA"/>
</dbReference>
<evidence type="ECO:0000256" key="14">
    <source>
        <dbReference type="ARBA" id="ARBA00022989"/>
    </source>
</evidence>
<evidence type="ECO:0000256" key="9">
    <source>
        <dbReference type="ARBA" id="ARBA00022603"/>
    </source>
</evidence>
<dbReference type="CDD" id="cd09864">
    <property type="entry name" value="PIN_Fcf1-like"/>
    <property type="match status" value="1"/>
</dbReference>
<evidence type="ECO:0000256" key="12">
    <source>
        <dbReference type="ARBA" id="ARBA00022692"/>
    </source>
</evidence>
<evidence type="ECO:0000313" key="23">
    <source>
        <dbReference type="EMBL" id="KAJ3173940.1"/>
    </source>
</evidence>
<keyword evidence="6" id="KW-0444">Lipid biosynthesis</keyword>
<dbReference type="InterPro" id="IPR002716">
    <property type="entry name" value="PIN_dom"/>
</dbReference>
<dbReference type="Gene3D" id="3.40.50.1010">
    <property type="entry name" value="5'-nuclease"/>
    <property type="match status" value="1"/>
</dbReference>
<evidence type="ECO:0000256" key="20">
    <source>
        <dbReference type="SAM" id="Coils"/>
    </source>
</evidence>
<evidence type="ECO:0000256" key="7">
    <source>
        <dbReference type="ARBA" id="ARBA00022517"/>
    </source>
</evidence>
<keyword evidence="17" id="KW-0539">Nucleus</keyword>
<evidence type="ECO:0000256" key="19">
    <source>
        <dbReference type="ARBA" id="ARBA00039020"/>
    </source>
</evidence>
<dbReference type="SMART" id="SM00670">
    <property type="entry name" value="PINc"/>
    <property type="match status" value="1"/>
</dbReference>
<evidence type="ECO:0000256" key="2">
    <source>
        <dbReference type="ARBA" id="ARBA00004604"/>
    </source>
</evidence>
<evidence type="ECO:0000256" key="6">
    <source>
        <dbReference type="ARBA" id="ARBA00022516"/>
    </source>
</evidence>
<dbReference type="AlphaFoldDB" id="A0AAD5XJT1"/>
<keyword evidence="7" id="KW-0690">Ribosome biogenesis</keyword>
<protein>
    <recommendedName>
        <fullName evidence="19">sphingolipid C(9)-methyltransferase</fullName>
        <ecNumber evidence="19">2.1.1.317</ecNumber>
    </recommendedName>
</protein>
<dbReference type="EMBL" id="JADGJQ010000067">
    <property type="protein sequence ID" value="KAJ3173940.1"/>
    <property type="molecule type" value="Genomic_DNA"/>
</dbReference>
<feature type="coiled-coil region" evidence="20">
    <location>
        <begin position="14"/>
        <end position="44"/>
    </location>
</feature>
<evidence type="ECO:0000256" key="10">
    <source>
        <dbReference type="ARBA" id="ARBA00022679"/>
    </source>
</evidence>
<evidence type="ECO:0000256" key="16">
    <source>
        <dbReference type="ARBA" id="ARBA00023136"/>
    </source>
</evidence>
<evidence type="ECO:0000256" key="15">
    <source>
        <dbReference type="ARBA" id="ARBA00023098"/>
    </source>
</evidence>
<dbReference type="PANTHER" id="PTHR45197:SF1">
    <property type="entry name" value="SPHINGOLIPID C9-METHYLTRANSFERASE A-RELATED"/>
    <property type="match status" value="1"/>
</dbReference>
<dbReference type="PANTHER" id="PTHR45197">
    <property type="entry name" value="SYNTHASE, PUTATIVE (AFU_ORTHOLOGUE AFUA_7G04190)-RELATED"/>
    <property type="match status" value="1"/>
</dbReference>
<dbReference type="Gene3D" id="3.40.50.150">
    <property type="entry name" value="Vaccinia Virus protein VP39"/>
    <property type="match status" value="1"/>
</dbReference>
<dbReference type="GO" id="GO:0008168">
    <property type="term" value="F:methyltransferase activity"/>
    <property type="evidence" value="ECO:0007669"/>
    <property type="project" value="UniProtKB-KW"/>
</dbReference>
<accession>A0AAD5XJT1</accession>
<comment type="caution">
    <text evidence="23">The sequence shown here is derived from an EMBL/GenBank/DDBJ whole genome shotgun (WGS) entry which is preliminary data.</text>
</comment>
<dbReference type="Proteomes" id="UP001212152">
    <property type="component" value="Unassembled WGS sequence"/>
</dbReference>
<evidence type="ECO:0000256" key="8">
    <source>
        <dbReference type="ARBA" id="ARBA00022552"/>
    </source>
</evidence>
<keyword evidence="10" id="KW-0808">Transferase</keyword>
<dbReference type="GO" id="GO:0006364">
    <property type="term" value="P:rRNA processing"/>
    <property type="evidence" value="ECO:0007669"/>
    <property type="project" value="UniProtKB-KW"/>
</dbReference>
<dbReference type="Pfam" id="PF04900">
    <property type="entry name" value="Fcf1"/>
    <property type="match status" value="1"/>
</dbReference>